<dbReference type="OrthoDB" id="6717714at2"/>
<evidence type="ECO:0000313" key="2">
    <source>
        <dbReference type="EMBL" id="QDQ73743.1"/>
    </source>
</evidence>
<dbReference type="EMBL" id="CP041742">
    <property type="protein sequence ID" value="QDQ73743.1"/>
    <property type="molecule type" value="Genomic_DNA"/>
</dbReference>
<feature type="region of interest" description="Disordered" evidence="1">
    <location>
        <begin position="94"/>
        <end position="164"/>
    </location>
</feature>
<dbReference type="RefSeq" id="WP_143879255.1">
    <property type="nucleotide sequence ID" value="NZ_BAABLZ010000001.1"/>
</dbReference>
<protein>
    <submittedName>
        <fullName evidence="2">DUF3426 domain-containing protein</fullName>
    </submittedName>
</protein>
<dbReference type="AlphaFoldDB" id="A0A516V5E2"/>
<dbReference type="Proteomes" id="UP000315891">
    <property type="component" value="Chromosome"/>
</dbReference>
<reference evidence="2 3" key="1">
    <citation type="submission" date="2019-07" db="EMBL/GenBank/DDBJ databases">
        <title>Lysobacter weifangensis sp. nov., isolated from bensulfuron-methyl contaminated farmland soil.</title>
        <authorList>
            <person name="Zhao H."/>
        </authorList>
    </citation>
    <scope>NUCLEOTIDE SEQUENCE [LARGE SCALE GENOMIC DNA]</scope>
    <source>
        <strain evidence="2 3">CC-Bw-6</strain>
    </source>
</reference>
<accession>A0A516V5E2</accession>
<gene>
    <name evidence="2" type="ORF">FNZ56_07580</name>
</gene>
<dbReference type="InterPro" id="IPR021834">
    <property type="entry name" value="DUF3426"/>
</dbReference>
<proteinExistence type="predicted"/>
<dbReference type="Pfam" id="PF11906">
    <property type="entry name" value="DUF3426"/>
    <property type="match status" value="1"/>
</dbReference>
<evidence type="ECO:0000313" key="3">
    <source>
        <dbReference type="Proteomes" id="UP000315891"/>
    </source>
</evidence>
<keyword evidence="3" id="KW-1185">Reference proteome</keyword>
<organism evidence="2 3">
    <name type="scientific">Pseudoluteimonas lycopersici</name>
    <dbReference type="NCBI Taxonomy" id="1324796"/>
    <lineage>
        <taxon>Bacteria</taxon>
        <taxon>Pseudomonadati</taxon>
        <taxon>Pseudomonadota</taxon>
        <taxon>Gammaproteobacteria</taxon>
        <taxon>Lysobacterales</taxon>
        <taxon>Lysobacteraceae</taxon>
        <taxon>Pseudoluteimonas</taxon>
    </lineage>
</organism>
<sequence>MHDMTELACPVCATPYEAGTTTCAFCGVSLVEPGQEAKPEPEVETPIEVEALAVSIPETETPLGSETPNEIEALVESASEIETPVEVDESAGIEATPADASEPPSNGIDDTIADESPSPAGKPESADSGGIAEIPGIQADSASPAPSEPRSRTPSFARKPTSANTVQRRLQRIEWSVVGGLAALLLVQVVASDFDQLAAGSATRPWLQRVCSALRCTLPPWREPQALRMLQRDVHANPRRPGLLRVSASFRNDARWTQPWPRLRITLADADGRAIAARDFSANEYLGTTPTANGIASGQVAGIAFDVVDPSPRVTAFTFEFR</sequence>
<evidence type="ECO:0000256" key="1">
    <source>
        <dbReference type="SAM" id="MobiDB-lite"/>
    </source>
</evidence>
<name>A0A516V5E2_9GAMM</name>